<dbReference type="EMBL" id="JAAHCF010000144">
    <property type="protein sequence ID" value="KAK8147494.1"/>
    <property type="molecule type" value="Genomic_DNA"/>
</dbReference>
<dbReference type="AlphaFoldDB" id="A0AAW0RYY8"/>
<evidence type="ECO:0000256" key="1">
    <source>
        <dbReference type="SAM" id="MobiDB-lite"/>
    </source>
</evidence>
<reference evidence="2 3" key="1">
    <citation type="submission" date="2020-02" db="EMBL/GenBank/DDBJ databases">
        <title>Comparative genomics of the hypocrealean fungal genus Beauvera.</title>
        <authorList>
            <person name="Showalter D.N."/>
            <person name="Bushley K.E."/>
            <person name="Rehner S.A."/>
        </authorList>
    </citation>
    <scope>NUCLEOTIDE SEQUENCE [LARGE SCALE GENOMIC DNA]</scope>
    <source>
        <strain evidence="2 3">ARSEF4384</strain>
    </source>
</reference>
<gene>
    <name evidence="2" type="ORF">G3M48_001536</name>
</gene>
<dbReference type="Proteomes" id="UP001397290">
    <property type="component" value="Unassembled WGS sequence"/>
</dbReference>
<feature type="compositionally biased region" description="Basic and acidic residues" evidence="1">
    <location>
        <begin position="381"/>
        <end position="397"/>
    </location>
</feature>
<proteinExistence type="predicted"/>
<evidence type="ECO:0000313" key="3">
    <source>
        <dbReference type="Proteomes" id="UP001397290"/>
    </source>
</evidence>
<sequence length="397" mass="44903">MDCSSVKAFGVSPDRLPLPKDELLRVLRELQEHSHFIRVMKHSATTKWLLNPQYHMPIDVAAASDLRLEDANDACNRTAAIYLLRDLTDPQHPEGGFYKAMYFKTALLISQLYRYTYHRWFCPYRSEIDRGQFLTKVNLPPASILPLDTCSMAMVDCVRRLHSNFCQRIESIKSQQTATEELSSEEPFYIMQPVFYAIAVALRICTYDIDITNFGDTPVLIVCTGIERGLSAPIDLSTIDEESRRGVVTDSSGKLVAVETALGVAITFLMALEAREQHAFGMRPDPIQSTRVLINRYDAASAAKDVLGWDTETMGVLRGPSSTWVDLEKYPAETNQKKKDRLDNFEFIMCQFHRRDAERERAEDTAPHDGLPSTSTPACHQRTENSSRKQNGDSHGT</sequence>
<name>A0AAW0RYY8_9HYPO</name>
<keyword evidence="3" id="KW-1185">Reference proteome</keyword>
<feature type="region of interest" description="Disordered" evidence="1">
    <location>
        <begin position="357"/>
        <end position="397"/>
    </location>
</feature>
<accession>A0AAW0RYY8</accession>
<protein>
    <submittedName>
        <fullName evidence="2">Uncharacterized protein</fullName>
    </submittedName>
</protein>
<comment type="caution">
    <text evidence="2">The sequence shown here is derived from an EMBL/GenBank/DDBJ whole genome shotgun (WGS) entry which is preliminary data.</text>
</comment>
<feature type="compositionally biased region" description="Basic and acidic residues" evidence="1">
    <location>
        <begin position="357"/>
        <end position="367"/>
    </location>
</feature>
<organism evidence="2 3">
    <name type="scientific">Beauveria asiatica</name>
    <dbReference type="NCBI Taxonomy" id="1069075"/>
    <lineage>
        <taxon>Eukaryota</taxon>
        <taxon>Fungi</taxon>
        <taxon>Dikarya</taxon>
        <taxon>Ascomycota</taxon>
        <taxon>Pezizomycotina</taxon>
        <taxon>Sordariomycetes</taxon>
        <taxon>Hypocreomycetidae</taxon>
        <taxon>Hypocreales</taxon>
        <taxon>Cordycipitaceae</taxon>
        <taxon>Beauveria</taxon>
    </lineage>
</organism>
<evidence type="ECO:0000313" key="2">
    <source>
        <dbReference type="EMBL" id="KAK8147494.1"/>
    </source>
</evidence>